<keyword evidence="3" id="KW-1185">Reference proteome</keyword>
<dbReference type="Pfam" id="PF06320">
    <property type="entry name" value="GCN5L1"/>
    <property type="match status" value="1"/>
</dbReference>
<dbReference type="GO" id="GO:0031083">
    <property type="term" value="C:BLOC-1 complex"/>
    <property type="evidence" value="ECO:0007669"/>
    <property type="project" value="InterPro"/>
</dbReference>
<evidence type="ECO:0000256" key="1">
    <source>
        <dbReference type="ARBA" id="ARBA00007133"/>
    </source>
</evidence>
<sequence>MKSKSVNSSDSKDVNSSSECINEWGTTDICTEIDKNEENISGKKYLTPSYLLNKNNKGTQEVRNIELGDVVSMKNSTKTFNCYAIVANIFRTCECSKLYCQVLWLIPTKSNFVDSKFKIENYKVLPFKNDTFELSAFTFVQKIPKESPYKITYALNGESIQEDLESKLKQFDWDRTMLSKIVSKHYSNLNINKEIQERKKNEAIVSAHKFSDTIVKHLNDRVGHAYLNQKKIDIEIKKLEGKCVVLQKQADSWSKMAENFNNTLKELGDIENFNLTIENNIEIVLNTLKNTHQGNFLFLN</sequence>
<name>A0A0N5BVM5_STREA</name>
<evidence type="ECO:0000313" key="3">
    <source>
        <dbReference type="Proteomes" id="UP000046392"/>
    </source>
</evidence>
<organism evidence="3 4">
    <name type="scientific">Strongyloides papillosus</name>
    <name type="common">Intestinal threadworm</name>
    <dbReference type="NCBI Taxonomy" id="174720"/>
    <lineage>
        <taxon>Eukaryota</taxon>
        <taxon>Metazoa</taxon>
        <taxon>Ecdysozoa</taxon>
        <taxon>Nematoda</taxon>
        <taxon>Chromadorea</taxon>
        <taxon>Rhabditida</taxon>
        <taxon>Tylenchina</taxon>
        <taxon>Panagrolaimomorpha</taxon>
        <taxon>Strongyloidoidea</taxon>
        <taxon>Strongyloididae</taxon>
        <taxon>Strongyloides</taxon>
    </lineage>
</organism>
<reference evidence="4" key="1">
    <citation type="submission" date="2017-02" db="UniProtKB">
        <authorList>
            <consortium name="WormBaseParasite"/>
        </authorList>
    </citation>
    <scope>IDENTIFICATION</scope>
</reference>
<dbReference type="PANTHER" id="PTHR13073">
    <property type="entry name" value="BLOC-1 COMPLEX SUBUNIT 1"/>
    <property type="match status" value="1"/>
</dbReference>
<evidence type="ECO:0000256" key="2">
    <source>
        <dbReference type="ARBA" id="ARBA00019577"/>
    </source>
</evidence>
<dbReference type="WBParaSite" id="SPAL_0000988100.1">
    <property type="protein sequence ID" value="SPAL_0000988100.1"/>
    <property type="gene ID" value="SPAL_0000988100"/>
</dbReference>
<accession>A0A0N5BVM5</accession>
<comment type="similarity">
    <text evidence="1">Belongs to the BLOC1S1 family.</text>
</comment>
<dbReference type="InterPro" id="IPR009395">
    <property type="entry name" value="BLOC1S1"/>
</dbReference>
<dbReference type="GO" id="GO:0016197">
    <property type="term" value="P:endosomal transport"/>
    <property type="evidence" value="ECO:0007669"/>
    <property type="project" value="TreeGrafter"/>
</dbReference>
<dbReference type="AlphaFoldDB" id="A0A0N5BVM5"/>
<evidence type="ECO:0000313" key="4">
    <source>
        <dbReference type="WBParaSite" id="SPAL_0000988100.1"/>
    </source>
</evidence>
<dbReference type="Proteomes" id="UP000046392">
    <property type="component" value="Unplaced"/>
</dbReference>
<protein>
    <recommendedName>
        <fullName evidence="2">Biogenesis of lysosome-related organelles complex 1 subunit 1</fullName>
    </recommendedName>
</protein>
<dbReference type="PANTHER" id="PTHR13073:SF0">
    <property type="entry name" value="BIOGENESIS OF LYSOSOME-RELATED ORGANELLES COMPLEX 1 SUBUNIT 1"/>
    <property type="match status" value="1"/>
</dbReference>
<proteinExistence type="inferred from homology"/>
<dbReference type="STRING" id="174720.A0A0N5BVM5"/>